<dbReference type="OrthoDB" id="9766361at2"/>
<dbReference type="GO" id="GO:0016020">
    <property type="term" value="C:membrane"/>
    <property type="evidence" value="ECO:0007669"/>
    <property type="project" value="UniProtKB-SubCell"/>
</dbReference>
<dbReference type="RefSeq" id="WP_075732490.1">
    <property type="nucleotide sequence ID" value="NZ_CP009249.1"/>
</dbReference>
<keyword evidence="4 5" id="KW-0472">Membrane</keyword>
<dbReference type="PANTHER" id="PTHR43019">
    <property type="entry name" value="SERINE ENDOPROTEASE DEGS"/>
    <property type="match status" value="1"/>
</dbReference>
<dbReference type="STRING" id="161895.CPHO_01125"/>
<feature type="transmembrane region" description="Helical" evidence="5">
    <location>
        <begin position="101"/>
        <end position="119"/>
    </location>
</feature>
<dbReference type="GO" id="GO:0006508">
    <property type="term" value="P:proteolysis"/>
    <property type="evidence" value="ECO:0007669"/>
    <property type="project" value="InterPro"/>
</dbReference>
<feature type="transmembrane region" description="Helical" evidence="5">
    <location>
        <begin position="6"/>
        <end position="23"/>
    </location>
</feature>
<dbReference type="Pfam" id="PF02674">
    <property type="entry name" value="Colicin_V"/>
    <property type="match status" value="1"/>
</dbReference>
<dbReference type="PANTHER" id="PTHR43019:SF23">
    <property type="entry name" value="PROTEASE DO-LIKE 5, CHLOROPLASTIC"/>
    <property type="match status" value="1"/>
</dbReference>
<dbReference type="EMBL" id="CP009249">
    <property type="protein sequence ID" value="APT91753.1"/>
    <property type="molecule type" value="Genomic_DNA"/>
</dbReference>
<dbReference type="NCBIfam" id="NF033740">
    <property type="entry name" value="MarP_fam_protase"/>
    <property type="match status" value="1"/>
</dbReference>
<dbReference type="InterPro" id="IPR001940">
    <property type="entry name" value="Peptidase_S1C"/>
</dbReference>
<evidence type="ECO:0000256" key="3">
    <source>
        <dbReference type="ARBA" id="ARBA00022989"/>
    </source>
</evidence>
<organism evidence="6 7">
    <name type="scientific">Corynebacterium phocae</name>
    <dbReference type="NCBI Taxonomy" id="161895"/>
    <lineage>
        <taxon>Bacteria</taxon>
        <taxon>Bacillati</taxon>
        <taxon>Actinomycetota</taxon>
        <taxon>Actinomycetes</taxon>
        <taxon>Mycobacteriales</taxon>
        <taxon>Corynebacteriaceae</taxon>
        <taxon>Corynebacterium</taxon>
    </lineage>
</organism>
<evidence type="ECO:0000256" key="4">
    <source>
        <dbReference type="ARBA" id="ARBA00023136"/>
    </source>
</evidence>
<proteinExistence type="predicted"/>
<accession>A0A1L7D117</accession>
<evidence type="ECO:0000313" key="7">
    <source>
        <dbReference type="Proteomes" id="UP000185491"/>
    </source>
</evidence>
<dbReference type="Proteomes" id="UP000185491">
    <property type="component" value="Chromosome"/>
</dbReference>
<gene>
    <name evidence="6" type="ORF">CPHO_01125</name>
</gene>
<dbReference type="PRINTS" id="PR00834">
    <property type="entry name" value="PROTEASES2C"/>
</dbReference>
<dbReference type="Gene3D" id="2.40.10.10">
    <property type="entry name" value="Trypsin-like serine proteases"/>
    <property type="match status" value="2"/>
</dbReference>
<dbReference type="KEGG" id="cpho:CPHO_01125"/>
<keyword evidence="3 5" id="KW-1133">Transmembrane helix</keyword>
<evidence type="ECO:0000256" key="2">
    <source>
        <dbReference type="ARBA" id="ARBA00022692"/>
    </source>
</evidence>
<keyword evidence="2 5" id="KW-0812">Transmembrane</keyword>
<dbReference type="InterPro" id="IPR043504">
    <property type="entry name" value="Peptidase_S1_PA_chymotrypsin"/>
</dbReference>
<dbReference type="AlphaFoldDB" id="A0A1L7D117"/>
<feature type="transmembrane region" description="Helical" evidence="5">
    <location>
        <begin position="30"/>
        <end position="52"/>
    </location>
</feature>
<protein>
    <submittedName>
        <fullName evidence="6">Membrane protein</fullName>
    </submittedName>
</protein>
<dbReference type="GO" id="GO:0009403">
    <property type="term" value="P:toxin biosynthetic process"/>
    <property type="evidence" value="ECO:0007669"/>
    <property type="project" value="InterPro"/>
</dbReference>
<keyword evidence="7" id="KW-1185">Reference proteome</keyword>
<dbReference type="InterPro" id="IPR047680">
    <property type="entry name" value="MarP-like"/>
</dbReference>
<comment type="subcellular location">
    <subcellularLocation>
        <location evidence="1">Membrane</location>
        <topology evidence="1">Multi-pass membrane protein</topology>
    </subcellularLocation>
</comment>
<name>A0A1L7D117_9CORY</name>
<evidence type="ECO:0000256" key="1">
    <source>
        <dbReference type="ARBA" id="ARBA00004141"/>
    </source>
</evidence>
<dbReference type="InterPro" id="IPR003825">
    <property type="entry name" value="Colicin-V_CvpA"/>
</dbReference>
<evidence type="ECO:0000313" key="6">
    <source>
        <dbReference type="EMBL" id="APT91753.1"/>
    </source>
</evidence>
<dbReference type="InterPro" id="IPR009003">
    <property type="entry name" value="Peptidase_S1_PA"/>
</dbReference>
<dbReference type="Pfam" id="PF13365">
    <property type="entry name" value="Trypsin_2"/>
    <property type="match status" value="1"/>
</dbReference>
<feature type="transmembrane region" description="Helical" evidence="5">
    <location>
        <begin position="58"/>
        <end position="80"/>
    </location>
</feature>
<sequence length="397" mass="41780">MNPALIVDGIIVIGALLAWLSGWRQGAVSSLLSFVGIVAGLVIGAGVAPFVLELTDHVALRFLLVVGLLMLLGGVGQLAGTALGTRLREKMKARSHQTWDSFVGGVFQVVALLAVAWLVSLPLASGLSGKAGLGVRESTVLGALNRNMPQGINNVPAEIAGMLNETGLPPLVSPWITQGTVEVEQPRIEVQDRALIERLRPSVVHVLGDADACSRRLMGSGFVAREDYVITNAHVVAGTNVVALDTVLGVKEAEVVYYNPDVDIAVLHSPKLGIAPLPWAVEPAESGQEAVVMGYPLSGPFTATPARIRERLIIAGPDIYADGRVERDAYTLRGQIQQGNSGGPMINAQGEVLGVIFGASVDDTDTGYALTANEVLGHVGEYWTLTQPVPTGECVTR</sequence>
<evidence type="ECO:0000256" key="5">
    <source>
        <dbReference type="SAM" id="Phobius"/>
    </source>
</evidence>
<dbReference type="GO" id="GO:0004252">
    <property type="term" value="F:serine-type endopeptidase activity"/>
    <property type="evidence" value="ECO:0007669"/>
    <property type="project" value="InterPro"/>
</dbReference>
<dbReference type="SUPFAM" id="SSF50494">
    <property type="entry name" value="Trypsin-like serine proteases"/>
    <property type="match status" value="1"/>
</dbReference>
<reference evidence="6 7" key="1">
    <citation type="submission" date="2014-08" db="EMBL/GenBank/DDBJ databases">
        <title>Complete genome sequence of Corynebacterium phocae M408/89/1(T)(=DSM 44612(T)), isolated from the common seal (Phoca vitulina).</title>
        <authorList>
            <person name="Ruckert C."/>
            <person name="Albersmeier A."/>
            <person name="Winkler A."/>
            <person name="Kalinowski J."/>
        </authorList>
    </citation>
    <scope>NUCLEOTIDE SEQUENCE [LARGE SCALE GENOMIC DNA]</scope>
    <source>
        <strain evidence="6 7">M408/89/1</strain>
    </source>
</reference>